<organism evidence="2 3">
    <name type="scientific">Pseudomonas chlororaphis subsp. aurantiaca</name>
    <dbReference type="NCBI Taxonomy" id="86192"/>
    <lineage>
        <taxon>Bacteria</taxon>
        <taxon>Pseudomonadati</taxon>
        <taxon>Pseudomonadota</taxon>
        <taxon>Gammaproteobacteria</taxon>
        <taxon>Pseudomonadales</taxon>
        <taxon>Pseudomonadaceae</taxon>
        <taxon>Pseudomonas</taxon>
    </lineage>
</organism>
<dbReference type="CDD" id="cd04301">
    <property type="entry name" value="NAT_SF"/>
    <property type="match status" value="1"/>
</dbReference>
<dbReference type="Pfam" id="PF00583">
    <property type="entry name" value="Acetyltransf_1"/>
    <property type="match status" value="1"/>
</dbReference>
<dbReference type="Proteomes" id="UP000787568">
    <property type="component" value="Unassembled WGS sequence"/>
</dbReference>
<proteinExistence type="predicted"/>
<protein>
    <submittedName>
        <fullName evidence="2">GNAT family N-acetyltransferase</fullName>
    </submittedName>
</protein>
<dbReference type="PROSITE" id="PS51186">
    <property type="entry name" value="GNAT"/>
    <property type="match status" value="1"/>
</dbReference>
<evidence type="ECO:0000259" key="1">
    <source>
        <dbReference type="PROSITE" id="PS51186"/>
    </source>
</evidence>
<dbReference type="GO" id="GO:0016747">
    <property type="term" value="F:acyltransferase activity, transferring groups other than amino-acyl groups"/>
    <property type="evidence" value="ECO:0007669"/>
    <property type="project" value="InterPro"/>
</dbReference>
<comment type="caution">
    <text evidence="2">The sequence shown here is derived from an EMBL/GenBank/DDBJ whole genome shotgun (WGS) entry which is preliminary data.</text>
</comment>
<dbReference type="Gene3D" id="3.40.630.30">
    <property type="match status" value="1"/>
</dbReference>
<reference evidence="2" key="1">
    <citation type="submission" date="2020-12" db="EMBL/GenBank/DDBJ databases">
        <title>Generalized mutagenesis with transposon Tn5. A laboratory procedure for the identification of genes responsible for a bacterial phenotype and its regulation, illustrated with phenazine production in Pseudomonas chlororaphis.</title>
        <authorList>
            <person name="Muzio F."/>
            <person name="Sobrero P."/>
            <person name="Agaras B."/>
            <person name="Valverde C."/>
        </authorList>
    </citation>
    <scope>NUCLEOTIDE SEQUENCE</scope>
    <source>
        <strain evidence="2">SMMP3</strain>
    </source>
</reference>
<sequence length="144" mass="16130">MNWQIRQAVLSDIEWLVRVDPIAAQEHGRRAQIERVVGSGECWVACDTNDPSVPIGYGCLDKSFFGEWFIPLVVVSNAHRRSGAGRQIVAHLEHCSSARKIFTSTNTSNTPMRQLLVQLGYQYSGTVENLDPGDPELIFVKFLN</sequence>
<dbReference type="InterPro" id="IPR016181">
    <property type="entry name" value="Acyl_CoA_acyltransferase"/>
</dbReference>
<name>A0AAJ1E237_9PSED</name>
<evidence type="ECO:0000313" key="3">
    <source>
        <dbReference type="Proteomes" id="UP000787568"/>
    </source>
</evidence>
<dbReference type="EMBL" id="JAEEFW010000002">
    <property type="protein sequence ID" value="MBU4632498.1"/>
    <property type="molecule type" value="Genomic_DNA"/>
</dbReference>
<dbReference type="RefSeq" id="WP_162095665.1">
    <property type="nucleotide sequence ID" value="NZ_CP048051.1"/>
</dbReference>
<dbReference type="SUPFAM" id="SSF55729">
    <property type="entry name" value="Acyl-CoA N-acyltransferases (Nat)"/>
    <property type="match status" value="1"/>
</dbReference>
<accession>A0AAJ1E237</accession>
<evidence type="ECO:0000313" key="2">
    <source>
        <dbReference type="EMBL" id="MBU4632498.1"/>
    </source>
</evidence>
<dbReference type="AlphaFoldDB" id="A0AAJ1E237"/>
<gene>
    <name evidence="2" type="ORF">I8747_06685</name>
</gene>
<dbReference type="InterPro" id="IPR000182">
    <property type="entry name" value="GNAT_dom"/>
</dbReference>
<feature type="domain" description="N-acetyltransferase" evidence="1">
    <location>
        <begin position="1"/>
        <end position="144"/>
    </location>
</feature>